<dbReference type="PANTHER" id="PTHR43788:SF16">
    <property type="entry name" value="HELICASE WITH ZINC FINGER 2"/>
    <property type="match status" value="1"/>
</dbReference>
<protein>
    <recommendedName>
        <fullName evidence="7">AAA+ ATPase domain-containing protein</fullName>
    </recommendedName>
</protein>
<evidence type="ECO:0000256" key="3">
    <source>
        <dbReference type="ARBA" id="ARBA00022801"/>
    </source>
</evidence>
<accession>A0ABP8M8H9</accession>
<keyword evidence="4" id="KW-0347">Helicase</keyword>
<dbReference type="SUPFAM" id="SSF52540">
    <property type="entry name" value="P-loop containing nucleoside triphosphate hydrolases"/>
    <property type="match status" value="2"/>
</dbReference>
<dbReference type="SMART" id="SM00382">
    <property type="entry name" value="AAA"/>
    <property type="match status" value="2"/>
</dbReference>
<evidence type="ECO:0000259" key="7">
    <source>
        <dbReference type="SMART" id="SM00382"/>
    </source>
</evidence>
<keyword evidence="2" id="KW-0547">Nucleotide-binding</keyword>
<feature type="region of interest" description="Disordered" evidence="6">
    <location>
        <begin position="678"/>
        <end position="697"/>
    </location>
</feature>
<dbReference type="Pfam" id="PF13086">
    <property type="entry name" value="AAA_11"/>
    <property type="match status" value="1"/>
</dbReference>
<evidence type="ECO:0000256" key="1">
    <source>
        <dbReference type="ARBA" id="ARBA00007913"/>
    </source>
</evidence>
<feature type="domain" description="AAA+ ATPase" evidence="7">
    <location>
        <begin position="722"/>
        <end position="890"/>
    </location>
</feature>
<dbReference type="PANTHER" id="PTHR43788">
    <property type="entry name" value="DNA2/NAM7 HELICASE FAMILY MEMBER"/>
    <property type="match status" value="1"/>
</dbReference>
<dbReference type="RefSeq" id="WP_345318856.1">
    <property type="nucleotide sequence ID" value="NZ_BAABGA010000006.1"/>
</dbReference>
<dbReference type="Proteomes" id="UP001500840">
    <property type="component" value="Unassembled WGS sequence"/>
</dbReference>
<dbReference type="InterPro" id="IPR041677">
    <property type="entry name" value="DNA2/NAM7_AAA_11"/>
</dbReference>
<dbReference type="EMBL" id="BAABGA010000006">
    <property type="protein sequence ID" value="GAA4444880.1"/>
    <property type="molecule type" value="Genomic_DNA"/>
</dbReference>
<keyword evidence="3" id="KW-0378">Hydrolase</keyword>
<dbReference type="InterPro" id="IPR041679">
    <property type="entry name" value="DNA2/NAM7-like_C"/>
</dbReference>
<dbReference type="InterPro" id="IPR050534">
    <property type="entry name" value="Coronavir_polyprotein_1ab"/>
</dbReference>
<keyword evidence="5" id="KW-0067">ATP-binding</keyword>
<dbReference type="Pfam" id="PF13087">
    <property type="entry name" value="AAA_12"/>
    <property type="match status" value="1"/>
</dbReference>
<feature type="domain" description="AAA+ ATPase" evidence="7">
    <location>
        <begin position="209"/>
        <end position="433"/>
    </location>
</feature>
<sequence length="1223" mass="137126">MEEAFPECESDDNAAQDDLFRPARFVSELDLPSANEPLLKDAATAIRQEFRDCSKWKRLRCRRVSLFAERDRGVVCVIHLGSSVEFDWTWEGAEAFRPKMFDDDASDFAYEQADMDDGVDWSGEILEVDERNGCLFVSLDNPEAIPTTGSFFVRPFEFLSVLDAVYNAAEFAEIRCSLPGRLNAAQGNVHPAIATRSHVGLTQLQAWWQHAWSILWGPPGTGKTYTTGQQIAAVLDDDSERILVVSTTNRATDAVALSIGNATRRRSSEALAEGRLLRIGKGASLKAFAAAELQSMLQGTESEVLHKIDDLADQLRQFDTWEDKALTRKQIGELRAKGNDQSRRIFIDPEVQVVVATAFKATSFLRNDTVTKILESGEAPFTTIFIDEAGLMSRTAIAALSLLASRRVVLVGDSKQLAPISRISRILPTRQQTWLASSGLSHLEQFSATPTAVHVLTEQRRMHPDVCQVVSEFQYGGFLNTAQETKDRPSQIPSCLADHSRAIWYVLDQEPADLAAIRAQRGPGNKSWIRSITPRLLQKMFFDPEMRTANGLFISPYKAQAQVVGKLFAAWELAGWEASTVHSQQGSEADIVIFDTVNAGSYNWPYDEWKRLVNVALSRAREAVIVLASRSEMDEPYLKPLKRRLTPSVLKPHDDSFRWEEVSQTNLSFHAAAKPTQVAEAHPNYETSPGAKRSMGHQVANRKGMKPVLSEEQQRLTNLNLDGKPRLVRGVAGSGKSIVLCNWLAKTVKRFEGSSDLRIWAVYANRSLHKLLRESIESAWESLSAGELFPQSDFPWDKVHLLHVKDVLSGMLPNVALSMDSFDFDYDRAAEQFLSRQDASELLPRCSALFIDEAQDMGPSVLKLLLSVVEQTDVEDTNSRSAHIFYDNAQNIYGRKTPKWSDFGLDMRGRSTIMRESFRSTAPIAELAVNVLQRLTPRDQRQDQNELLSMGLLERSERNGHEWLRVRFNQVEGPKPILHSFDNRSAEIDAIATHLKYLIQQEGISPSDICLLYNGKSVVSLLQEKLAPKLAKIDVELSVQTNRPFERNANTLIVTTSHSYKGYESEVVMIPCVDQFVTGSGDILARNLYVAMTRARSLLALYCTTSGSTASQRLCRVITHCVKTMNTTPEVESSTSDEEDQNDVLEVIGMEHRNWLADLWTRFEIRQEPITDDEGTVLAEPLFWFEHEEAKFACFAEDCLSKQELKTPQAKQITVLQPGSNLV</sequence>
<evidence type="ECO:0000313" key="9">
    <source>
        <dbReference type="Proteomes" id="UP001500840"/>
    </source>
</evidence>
<evidence type="ECO:0000256" key="4">
    <source>
        <dbReference type="ARBA" id="ARBA00022806"/>
    </source>
</evidence>
<gene>
    <name evidence="8" type="ORF">GCM10023156_03780</name>
</gene>
<evidence type="ECO:0000256" key="6">
    <source>
        <dbReference type="SAM" id="MobiDB-lite"/>
    </source>
</evidence>
<dbReference type="InterPro" id="IPR027417">
    <property type="entry name" value="P-loop_NTPase"/>
</dbReference>
<dbReference type="Gene3D" id="3.40.50.300">
    <property type="entry name" value="P-loop containing nucleotide triphosphate hydrolases"/>
    <property type="match status" value="4"/>
</dbReference>
<organism evidence="8 9">
    <name type="scientific">Novipirellula rosea</name>
    <dbReference type="NCBI Taxonomy" id="1031540"/>
    <lineage>
        <taxon>Bacteria</taxon>
        <taxon>Pseudomonadati</taxon>
        <taxon>Planctomycetota</taxon>
        <taxon>Planctomycetia</taxon>
        <taxon>Pirellulales</taxon>
        <taxon>Pirellulaceae</taxon>
        <taxon>Novipirellula</taxon>
    </lineage>
</organism>
<name>A0ABP8M8H9_9BACT</name>
<evidence type="ECO:0000313" key="8">
    <source>
        <dbReference type="EMBL" id="GAA4444880.1"/>
    </source>
</evidence>
<evidence type="ECO:0000256" key="2">
    <source>
        <dbReference type="ARBA" id="ARBA00022741"/>
    </source>
</evidence>
<proteinExistence type="inferred from homology"/>
<dbReference type="InterPro" id="IPR003593">
    <property type="entry name" value="AAA+_ATPase"/>
</dbReference>
<reference evidence="9" key="1">
    <citation type="journal article" date="2019" name="Int. J. Syst. Evol. Microbiol.">
        <title>The Global Catalogue of Microorganisms (GCM) 10K type strain sequencing project: providing services to taxonomists for standard genome sequencing and annotation.</title>
        <authorList>
            <consortium name="The Broad Institute Genomics Platform"/>
            <consortium name="The Broad Institute Genome Sequencing Center for Infectious Disease"/>
            <person name="Wu L."/>
            <person name="Ma J."/>
        </authorList>
    </citation>
    <scope>NUCLEOTIDE SEQUENCE [LARGE SCALE GENOMIC DNA]</scope>
    <source>
        <strain evidence="9">JCM 17759</strain>
    </source>
</reference>
<comment type="caution">
    <text evidence="8">The sequence shown here is derived from an EMBL/GenBank/DDBJ whole genome shotgun (WGS) entry which is preliminary data.</text>
</comment>
<keyword evidence="9" id="KW-1185">Reference proteome</keyword>
<comment type="similarity">
    <text evidence="1">Belongs to the DNA2/NAM7 helicase family.</text>
</comment>
<evidence type="ECO:0000256" key="5">
    <source>
        <dbReference type="ARBA" id="ARBA00022840"/>
    </source>
</evidence>